<dbReference type="GO" id="GO:0005524">
    <property type="term" value="F:ATP binding"/>
    <property type="evidence" value="ECO:0007669"/>
    <property type="project" value="UniProtKB-KW"/>
</dbReference>
<dbReference type="Gene3D" id="2.60.120.430">
    <property type="entry name" value="Galactose-binding lectin"/>
    <property type="match status" value="1"/>
</dbReference>
<evidence type="ECO:0000259" key="7">
    <source>
        <dbReference type="Pfam" id="PF12819"/>
    </source>
</evidence>
<keyword evidence="4" id="KW-0547">Nucleotide-binding</keyword>
<dbReference type="GO" id="GO:0016020">
    <property type="term" value="C:membrane"/>
    <property type="evidence" value="ECO:0007669"/>
    <property type="project" value="UniProtKB-SubCell"/>
</dbReference>
<reference evidence="9" key="1">
    <citation type="journal article" date="2023" name="Proc. Natl. Acad. Sci. U.S.A.">
        <title>Genomic and structural basis for evolution of tropane alkaloid biosynthesis.</title>
        <authorList>
            <person name="Wanga Y.-J."/>
            <person name="Taina T."/>
            <person name="Yua J.-Y."/>
            <person name="Lia J."/>
            <person name="Xua B."/>
            <person name="Chenc J."/>
            <person name="D'Auriad J.C."/>
            <person name="Huanga J.-P."/>
            <person name="Huanga S.-X."/>
        </authorList>
    </citation>
    <scope>NUCLEOTIDE SEQUENCE [LARGE SCALE GENOMIC DNA]</scope>
    <source>
        <strain evidence="9">cv. KIB-2019</strain>
    </source>
</reference>
<accession>A0A9Q1LXE8</accession>
<keyword evidence="2" id="KW-0418">Kinase</keyword>
<dbReference type="AlphaFoldDB" id="A0A9Q1LXE8"/>
<organism evidence="8 9">
    <name type="scientific">Anisodus acutangulus</name>
    <dbReference type="NCBI Taxonomy" id="402998"/>
    <lineage>
        <taxon>Eukaryota</taxon>
        <taxon>Viridiplantae</taxon>
        <taxon>Streptophyta</taxon>
        <taxon>Embryophyta</taxon>
        <taxon>Tracheophyta</taxon>
        <taxon>Spermatophyta</taxon>
        <taxon>Magnoliopsida</taxon>
        <taxon>eudicotyledons</taxon>
        <taxon>Gunneridae</taxon>
        <taxon>Pentapetalae</taxon>
        <taxon>asterids</taxon>
        <taxon>lamiids</taxon>
        <taxon>Solanales</taxon>
        <taxon>Solanaceae</taxon>
        <taxon>Solanoideae</taxon>
        <taxon>Hyoscyameae</taxon>
        <taxon>Anisodus</taxon>
    </lineage>
</organism>
<evidence type="ECO:0000256" key="5">
    <source>
        <dbReference type="ARBA" id="ARBA00022840"/>
    </source>
</evidence>
<comment type="subcellular location">
    <subcellularLocation>
        <location evidence="1">Membrane</location>
        <topology evidence="1">Single-pass type I membrane protein</topology>
    </subcellularLocation>
</comment>
<dbReference type="PANTHER" id="PTHR34590">
    <property type="entry name" value="OS03G0124300 PROTEIN-RELATED"/>
    <property type="match status" value="1"/>
</dbReference>
<evidence type="ECO:0000313" key="9">
    <source>
        <dbReference type="Proteomes" id="UP001152561"/>
    </source>
</evidence>
<dbReference type="SUPFAM" id="SSF56112">
    <property type="entry name" value="Protein kinase-like (PK-like)"/>
    <property type="match status" value="1"/>
</dbReference>
<evidence type="ECO:0000256" key="6">
    <source>
        <dbReference type="ARBA" id="ARBA00023180"/>
    </source>
</evidence>
<keyword evidence="6" id="KW-0325">Glycoprotein</keyword>
<comment type="caution">
    <text evidence="8">The sequence shown here is derived from an EMBL/GenBank/DDBJ whole genome shotgun (WGS) entry which is preliminary data.</text>
</comment>
<dbReference type="FunFam" id="2.60.120.430:FF:000007">
    <property type="entry name" value="FERONIA receptor-like kinase"/>
    <property type="match status" value="1"/>
</dbReference>
<keyword evidence="3" id="KW-0808">Transferase</keyword>
<dbReference type="Proteomes" id="UP001152561">
    <property type="component" value="Unassembled WGS sequence"/>
</dbReference>
<sequence length="304" mass="34064">MFRDWEDDSNDLIEVDVFSINRAVAIRYTSSATHIAPNEVYQKARSVGAHCHSNVCNLTWNIPLDLGFRYLVRLYFCEIEPVMTNEGERNFTIVINNQNAEDEADVIKWSGGHGISIYRDYVAIMEGDRREGKHKLSIFLQPKFATISNHSNTILNGLEVFKISNPDNNLGSVSPVDPVTTSAPEQSVPFATKNKIATVLTLIVTLINVPVYYIRCNSEINSGRTNNRISSGEHQCRQFSLDEMVRSINNFDPQLVIECGGYGTVYKGDIDGGETTVAVKRLKSGSSQGENEFWTEIKMLSTHC</sequence>
<dbReference type="InterPro" id="IPR011009">
    <property type="entry name" value="Kinase-like_dom_sf"/>
</dbReference>
<evidence type="ECO:0000256" key="4">
    <source>
        <dbReference type="ARBA" id="ARBA00022741"/>
    </source>
</evidence>
<evidence type="ECO:0000313" key="8">
    <source>
        <dbReference type="EMBL" id="KAJ8546099.1"/>
    </source>
</evidence>
<dbReference type="Gene3D" id="3.30.200.20">
    <property type="entry name" value="Phosphorylase Kinase, domain 1"/>
    <property type="match status" value="1"/>
</dbReference>
<name>A0A9Q1LXE8_9SOLA</name>
<dbReference type="GO" id="GO:0004714">
    <property type="term" value="F:transmembrane receptor protein tyrosine kinase activity"/>
    <property type="evidence" value="ECO:0007669"/>
    <property type="project" value="InterPro"/>
</dbReference>
<protein>
    <recommendedName>
        <fullName evidence="7">Malectin-like domain-containing protein</fullName>
    </recommendedName>
</protein>
<gene>
    <name evidence="8" type="ORF">K7X08_018682</name>
</gene>
<dbReference type="OrthoDB" id="1720310at2759"/>
<dbReference type="InterPro" id="IPR045272">
    <property type="entry name" value="ANXUR1/2-like"/>
</dbReference>
<evidence type="ECO:0000256" key="1">
    <source>
        <dbReference type="ARBA" id="ARBA00004479"/>
    </source>
</evidence>
<dbReference type="GO" id="GO:0004674">
    <property type="term" value="F:protein serine/threonine kinase activity"/>
    <property type="evidence" value="ECO:0007669"/>
    <property type="project" value="UniProtKB-KW"/>
</dbReference>
<keyword evidence="9" id="KW-1185">Reference proteome</keyword>
<proteinExistence type="predicted"/>
<dbReference type="Pfam" id="PF12819">
    <property type="entry name" value="Malectin_like"/>
    <property type="match status" value="1"/>
</dbReference>
<evidence type="ECO:0000256" key="3">
    <source>
        <dbReference type="ARBA" id="ARBA00022679"/>
    </source>
</evidence>
<feature type="domain" description="Malectin-like" evidence="7">
    <location>
        <begin position="19"/>
        <end position="163"/>
    </location>
</feature>
<dbReference type="InterPro" id="IPR024788">
    <property type="entry name" value="Malectin-like_Carb-bd_dom"/>
</dbReference>
<keyword evidence="5" id="KW-0067">ATP-binding</keyword>
<evidence type="ECO:0000256" key="2">
    <source>
        <dbReference type="ARBA" id="ARBA00022527"/>
    </source>
</evidence>
<keyword evidence="2" id="KW-0723">Serine/threonine-protein kinase</keyword>
<dbReference type="PANTHER" id="PTHR34590:SF5">
    <property type="entry name" value="OS04G0586500 PROTEIN"/>
    <property type="match status" value="1"/>
</dbReference>
<dbReference type="EMBL" id="JAJAGQ010000013">
    <property type="protein sequence ID" value="KAJ8546099.1"/>
    <property type="molecule type" value="Genomic_DNA"/>
</dbReference>